<dbReference type="Pfam" id="PF07378">
    <property type="entry name" value="FlbT"/>
    <property type="match status" value="1"/>
</dbReference>
<reference evidence="4 5" key="1">
    <citation type="submission" date="2019-07" db="EMBL/GenBank/DDBJ databases">
        <title>Whole genome shotgun sequence of Methylobacterium haplocladii NBRC 107714.</title>
        <authorList>
            <person name="Hosoyama A."/>
            <person name="Uohara A."/>
            <person name="Ohji S."/>
            <person name="Ichikawa N."/>
        </authorList>
    </citation>
    <scope>NUCLEOTIDE SEQUENCE [LARGE SCALE GENOMIC DNA]</scope>
    <source>
        <strain evidence="4 5">NBRC 107714</strain>
    </source>
</reference>
<accession>A0A512IRF2</accession>
<comment type="caution">
    <text evidence="4">The sequence shown here is derived from an EMBL/GenBank/DDBJ whole genome shotgun (WGS) entry which is preliminary data.</text>
</comment>
<keyword evidence="3" id="KW-0694">RNA-binding</keyword>
<dbReference type="GO" id="GO:0006402">
    <property type="term" value="P:mRNA catabolic process"/>
    <property type="evidence" value="ECO:0007669"/>
    <property type="project" value="InterPro"/>
</dbReference>
<dbReference type="EMBL" id="BJZT01000029">
    <property type="protein sequence ID" value="GEP00292.1"/>
    <property type="molecule type" value="Genomic_DNA"/>
</dbReference>
<evidence type="ECO:0000256" key="3">
    <source>
        <dbReference type="ARBA" id="ARBA00022884"/>
    </source>
</evidence>
<dbReference type="GO" id="GO:0048027">
    <property type="term" value="F:mRNA 5'-UTR binding"/>
    <property type="evidence" value="ECO:0007669"/>
    <property type="project" value="InterPro"/>
</dbReference>
<evidence type="ECO:0000256" key="2">
    <source>
        <dbReference type="ARBA" id="ARBA00022795"/>
    </source>
</evidence>
<dbReference type="Proteomes" id="UP000321258">
    <property type="component" value="Unassembled WGS sequence"/>
</dbReference>
<evidence type="ECO:0000313" key="5">
    <source>
        <dbReference type="Proteomes" id="UP000321258"/>
    </source>
</evidence>
<name>A0A512IRF2_9HYPH</name>
<evidence type="ECO:0000313" key="4">
    <source>
        <dbReference type="EMBL" id="GEP00292.1"/>
    </source>
</evidence>
<dbReference type="GO" id="GO:0044781">
    <property type="term" value="P:bacterial-type flagellum organization"/>
    <property type="evidence" value="ECO:0007669"/>
    <property type="project" value="UniProtKB-KW"/>
</dbReference>
<dbReference type="AlphaFoldDB" id="A0A512IRF2"/>
<gene>
    <name evidence="4" type="primary">flbT1</name>
    <name evidence="4" type="ORF">MHA02_26790</name>
</gene>
<protein>
    <submittedName>
        <fullName evidence="4">Putative flagellum biosynthesis repressor protein FlbT 1</fullName>
    </submittedName>
</protein>
<keyword evidence="2" id="KW-1005">Bacterial flagellum biogenesis</keyword>
<dbReference type="InterPro" id="IPR009967">
    <property type="entry name" value="Flagellum_FlbT"/>
</dbReference>
<evidence type="ECO:0000256" key="1">
    <source>
        <dbReference type="ARBA" id="ARBA00022491"/>
    </source>
</evidence>
<proteinExistence type="predicted"/>
<organism evidence="4 5">
    <name type="scientific">Methylobacterium haplocladii</name>
    <dbReference type="NCBI Taxonomy" id="1176176"/>
    <lineage>
        <taxon>Bacteria</taxon>
        <taxon>Pseudomonadati</taxon>
        <taxon>Pseudomonadota</taxon>
        <taxon>Alphaproteobacteria</taxon>
        <taxon>Hyphomicrobiales</taxon>
        <taxon>Methylobacteriaceae</taxon>
        <taxon>Methylobacterium</taxon>
    </lineage>
</organism>
<sequence length="151" mass="16740">MLPEGWSAPKSPGLRAMPLKIELKPNERLIIGNAAIRNGDRRSSFLLETNTRFLRESDIITESEADTPCKQLYVLLQVMYLVDNPFEAETAFMALANEVMQAVPSMGPRIAAIHDATSANERYKALKLGRELIAYEQEVRGRGPATEPPAA</sequence>
<dbReference type="GO" id="GO:1902209">
    <property type="term" value="P:negative regulation of bacterial-type flagellum assembly"/>
    <property type="evidence" value="ECO:0007669"/>
    <property type="project" value="InterPro"/>
</dbReference>
<keyword evidence="1" id="KW-0678">Repressor</keyword>
<keyword evidence="5" id="KW-1185">Reference proteome</keyword>